<evidence type="ECO:0008006" key="3">
    <source>
        <dbReference type="Google" id="ProtNLM"/>
    </source>
</evidence>
<protein>
    <recommendedName>
        <fullName evidence="3">Lipocalin-like domain-containing protein</fullName>
    </recommendedName>
</protein>
<evidence type="ECO:0000313" key="1">
    <source>
        <dbReference type="EMBL" id="SMP20526.1"/>
    </source>
</evidence>
<gene>
    <name evidence="1" type="ORF">SAMN06265367_103143</name>
</gene>
<name>A0ABY1NX86_9BACT</name>
<dbReference type="EMBL" id="FXUA01000003">
    <property type="protein sequence ID" value="SMP20526.1"/>
    <property type="molecule type" value="Genomic_DNA"/>
</dbReference>
<dbReference type="RefSeq" id="WP_283412674.1">
    <property type="nucleotide sequence ID" value="NZ_FXUA01000003.1"/>
</dbReference>
<dbReference type="Proteomes" id="UP001157915">
    <property type="component" value="Unassembled WGS sequence"/>
</dbReference>
<sequence>MKSICILCLFGVFLLMNGCVEDLEKETDELTGRWENSFPDPDDSTSVLVLYYVMKSDATLEEGYLKRNLQSGEEGYLFLATSEYATKDGFIEFSDYTTFRSESESGNLEYIPKEELVRYGTPMSRKMSYKLLENNQVLSVYQGCPADLCYDVLYDKL</sequence>
<comment type="caution">
    <text evidence="1">The sequence shown here is derived from an EMBL/GenBank/DDBJ whole genome shotgun (WGS) entry which is preliminary data.</text>
</comment>
<accession>A0ABY1NX86</accession>
<evidence type="ECO:0000313" key="2">
    <source>
        <dbReference type="Proteomes" id="UP001157915"/>
    </source>
</evidence>
<proteinExistence type="predicted"/>
<reference evidence="1 2" key="1">
    <citation type="submission" date="2017-05" db="EMBL/GenBank/DDBJ databases">
        <authorList>
            <person name="Varghese N."/>
            <person name="Submissions S."/>
        </authorList>
    </citation>
    <scope>NUCLEOTIDE SEQUENCE [LARGE SCALE GENOMIC DNA]</scope>
    <source>
        <strain evidence="1 2">DSM 15360</strain>
    </source>
</reference>
<keyword evidence="2" id="KW-1185">Reference proteome</keyword>
<organism evidence="1 2">
    <name type="scientific">Algoriphagus winogradskyi</name>
    <dbReference type="NCBI Taxonomy" id="237017"/>
    <lineage>
        <taxon>Bacteria</taxon>
        <taxon>Pseudomonadati</taxon>
        <taxon>Bacteroidota</taxon>
        <taxon>Cytophagia</taxon>
        <taxon>Cytophagales</taxon>
        <taxon>Cyclobacteriaceae</taxon>
        <taxon>Algoriphagus</taxon>
    </lineage>
</organism>